<organism evidence="2 3">
    <name type="scientific">Elysia crispata</name>
    <name type="common">lettuce slug</name>
    <dbReference type="NCBI Taxonomy" id="231223"/>
    <lineage>
        <taxon>Eukaryota</taxon>
        <taxon>Metazoa</taxon>
        <taxon>Spiralia</taxon>
        <taxon>Lophotrochozoa</taxon>
        <taxon>Mollusca</taxon>
        <taxon>Gastropoda</taxon>
        <taxon>Heterobranchia</taxon>
        <taxon>Euthyneura</taxon>
        <taxon>Panpulmonata</taxon>
        <taxon>Sacoglossa</taxon>
        <taxon>Placobranchoidea</taxon>
        <taxon>Plakobranchidae</taxon>
        <taxon>Elysia</taxon>
    </lineage>
</organism>
<name>A0AAE0YAB8_9GAST</name>
<accession>A0AAE0YAB8</accession>
<evidence type="ECO:0000313" key="2">
    <source>
        <dbReference type="EMBL" id="KAK3737892.1"/>
    </source>
</evidence>
<keyword evidence="3" id="KW-1185">Reference proteome</keyword>
<dbReference type="AlphaFoldDB" id="A0AAE0YAB8"/>
<dbReference type="Proteomes" id="UP001283361">
    <property type="component" value="Unassembled WGS sequence"/>
</dbReference>
<evidence type="ECO:0000256" key="1">
    <source>
        <dbReference type="SAM" id="MobiDB-lite"/>
    </source>
</evidence>
<protein>
    <submittedName>
        <fullName evidence="2">Uncharacterized protein</fullName>
    </submittedName>
</protein>
<evidence type="ECO:0000313" key="3">
    <source>
        <dbReference type="Proteomes" id="UP001283361"/>
    </source>
</evidence>
<reference evidence="2" key="1">
    <citation type="journal article" date="2023" name="G3 (Bethesda)">
        <title>A reference genome for the long-term kleptoplast-retaining sea slug Elysia crispata morphotype clarki.</title>
        <authorList>
            <person name="Eastman K.E."/>
            <person name="Pendleton A.L."/>
            <person name="Shaikh M.A."/>
            <person name="Suttiyut T."/>
            <person name="Ogas R."/>
            <person name="Tomko P."/>
            <person name="Gavelis G."/>
            <person name="Widhalm J.R."/>
            <person name="Wisecaver J.H."/>
        </authorList>
    </citation>
    <scope>NUCLEOTIDE SEQUENCE</scope>
    <source>
        <strain evidence="2">ECLA1</strain>
    </source>
</reference>
<proteinExistence type="predicted"/>
<comment type="caution">
    <text evidence="2">The sequence shown here is derived from an EMBL/GenBank/DDBJ whole genome shotgun (WGS) entry which is preliminary data.</text>
</comment>
<dbReference type="EMBL" id="JAWDGP010006611">
    <property type="protein sequence ID" value="KAK3737892.1"/>
    <property type="molecule type" value="Genomic_DNA"/>
</dbReference>
<gene>
    <name evidence="2" type="ORF">RRG08_028517</name>
</gene>
<feature type="compositionally biased region" description="Basic and acidic residues" evidence="1">
    <location>
        <begin position="69"/>
        <end position="78"/>
    </location>
</feature>
<feature type="region of interest" description="Disordered" evidence="1">
    <location>
        <begin position="66"/>
        <end position="97"/>
    </location>
</feature>
<sequence>MSPIPALYCHRILEQGAVLVVSRKQGGRREKKQKQGFEENRFALEESCRTGSLNSSVEGLFFSQPERLGLGREADRSPRQSPRAEQTELRSTVGEGQDCNDHALTVFSVECAHQISKSSSELENFSTDLLQHPIPGLSCPDALIRTRQ</sequence>